<dbReference type="InterPro" id="IPR037185">
    <property type="entry name" value="EmrE-like"/>
</dbReference>
<feature type="domain" description="EamA" evidence="6">
    <location>
        <begin position="10"/>
        <end position="142"/>
    </location>
</feature>
<dbReference type="PANTHER" id="PTHR22911">
    <property type="entry name" value="ACYL-MALONYL CONDENSING ENZYME-RELATED"/>
    <property type="match status" value="1"/>
</dbReference>
<keyword evidence="4 5" id="KW-0472">Membrane</keyword>
<feature type="transmembrane region" description="Helical" evidence="5">
    <location>
        <begin position="266"/>
        <end position="283"/>
    </location>
</feature>
<feature type="transmembrane region" description="Helical" evidence="5">
    <location>
        <begin position="12"/>
        <end position="35"/>
    </location>
</feature>
<dbReference type="InterPro" id="IPR000620">
    <property type="entry name" value="EamA_dom"/>
</dbReference>
<name>A0ABW2L8T3_9BACT</name>
<evidence type="ECO:0000313" key="7">
    <source>
        <dbReference type="EMBL" id="MFC7338139.1"/>
    </source>
</evidence>
<keyword evidence="8" id="KW-1185">Reference proteome</keyword>
<dbReference type="RefSeq" id="WP_379713119.1">
    <property type="nucleotide sequence ID" value="NZ_JBHTBS010000006.1"/>
</dbReference>
<feature type="domain" description="EamA" evidence="6">
    <location>
        <begin position="154"/>
        <end position="282"/>
    </location>
</feature>
<feature type="transmembrane region" description="Helical" evidence="5">
    <location>
        <begin position="41"/>
        <end position="61"/>
    </location>
</feature>
<organism evidence="7 8">
    <name type="scientific">Haloferula chungangensis</name>
    <dbReference type="NCBI Taxonomy" id="1048331"/>
    <lineage>
        <taxon>Bacteria</taxon>
        <taxon>Pseudomonadati</taxon>
        <taxon>Verrucomicrobiota</taxon>
        <taxon>Verrucomicrobiia</taxon>
        <taxon>Verrucomicrobiales</taxon>
        <taxon>Verrucomicrobiaceae</taxon>
        <taxon>Haloferula</taxon>
    </lineage>
</organism>
<evidence type="ECO:0000256" key="5">
    <source>
        <dbReference type="SAM" id="Phobius"/>
    </source>
</evidence>
<comment type="subcellular location">
    <subcellularLocation>
        <location evidence="1">Membrane</location>
        <topology evidence="1">Multi-pass membrane protein</topology>
    </subcellularLocation>
</comment>
<evidence type="ECO:0000256" key="3">
    <source>
        <dbReference type="ARBA" id="ARBA00022989"/>
    </source>
</evidence>
<evidence type="ECO:0000256" key="2">
    <source>
        <dbReference type="ARBA" id="ARBA00022692"/>
    </source>
</evidence>
<evidence type="ECO:0000313" key="8">
    <source>
        <dbReference type="Proteomes" id="UP001596472"/>
    </source>
</evidence>
<proteinExistence type="predicted"/>
<gene>
    <name evidence="7" type="ORF">ACFQY0_13175</name>
</gene>
<dbReference type="PANTHER" id="PTHR22911:SF6">
    <property type="entry name" value="SOLUTE CARRIER FAMILY 35 MEMBER G1"/>
    <property type="match status" value="1"/>
</dbReference>
<dbReference type="Proteomes" id="UP001596472">
    <property type="component" value="Unassembled WGS sequence"/>
</dbReference>
<feature type="transmembrane region" description="Helical" evidence="5">
    <location>
        <begin position="73"/>
        <end position="96"/>
    </location>
</feature>
<feature type="transmembrane region" description="Helical" evidence="5">
    <location>
        <begin position="153"/>
        <end position="172"/>
    </location>
</feature>
<feature type="transmembrane region" description="Helical" evidence="5">
    <location>
        <begin position="241"/>
        <end position="260"/>
    </location>
</feature>
<dbReference type="Pfam" id="PF00892">
    <property type="entry name" value="EamA"/>
    <property type="match status" value="2"/>
</dbReference>
<evidence type="ECO:0000259" key="6">
    <source>
        <dbReference type="Pfam" id="PF00892"/>
    </source>
</evidence>
<protein>
    <submittedName>
        <fullName evidence="7">DMT family transporter</fullName>
    </submittedName>
</protein>
<comment type="caution">
    <text evidence="7">The sequence shown here is derived from an EMBL/GenBank/DDBJ whole genome shotgun (WGS) entry which is preliminary data.</text>
</comment>
<dbReference type="SUPFAM" id="SSF103481">
    <property type="entry name" value="Multidrug resistance efflux transporter EmrE"/>
    <property type="match status" value="2"/>
</dbReference>
<feature type="transmembrane region" description="Helical" evidence="5">
    <location>
        <begin position="184"/>
        <end position="201"/>
    </location>
</feature>
<accession>A0ABW2L8T3</accession>
<feature type="transmembrane region" description="Helical" evidence="5">
    <location>
        <begin position="102"/>
        <end position="120"/>
    </location>
</feature>
<keyword evidence="2 5" id="KW-0812">Transmembrane</keyword>
<reference evidence="8" key="1">
    <citation type="journal article" date="2019" name="Int. J. Syst. Evol. Microbiol.">
        <title>The Global Catalogue of Microorganisms (GCM) 10K type strain sequencing project: providing services to taxonomists for standard genome sequencing and annotation.</title>
        <authorList>
            <consortium name="The Broad Institute Genomics Platform"/>
            <consortium name="The Broad Institute Genome Sequencing Center for Infectious Disease"/>
            <person name="Wu L."/>
            <person name="Ma J."/>
        </authorList>
    </citation>
    <scope>NUCLEOTIDE SEQUENCE [LARGE SCALE GENOMIC DNA]</scope>
    <source>
        <strain evidence="8">CGMCC 4.1467</strain>
    </source>
</reference>
<feature type="transmembrane region" description="Helical" evidence="5">
    <location>
        <begin position="207"/>
        <end position="229"/>
    </location>
</feature>
<sequence>MTSTPSTKTSIFLMLGSVVLFAVNVLMIRALNLYFPAADGWVASLFRGIVGLMVVGAMFHGRGLQISHLFTKPLLIIRGLIGGFGILALYITVVHLGAGRSVIINLSYPMFGSLFAAIWLKEYLPLRSWLWMIAGFTGLVIFLGIDLHAGVNLYDLLGLAGAIAAGIVVVLIRQLRHTEHTATIYASQCFASAMFAAWPAVGPTLSLPGNAVLLMALGAAIVAIAQLAMTHAYRTLSVARGSSIQMLLPILTAIGGYFFFQESFTAIELLGAVTTLFATWRIVMTRDRPQPLPVTTCS</sequence>
<dbReference type="EMBL" id="JBHTBS010000006">
    <property type="protein sequence ID" value="MFC7338139.1"/>
    <property type="molecule type" value="Genomic_DNA"/>
</dbReference>
<evidence type="ECO:0000256" key="1">
    <source>
        <dbReference type="ARBA" id="ARBA00004141"/>
    </source>
</evidence>
<evidence type="ECO:0000256" key="4">
    <source>
        <dbReference type="ARBA" id="ARBA00023136"/>
    </source>
</evidence>
<keyword evidence="3 5" id="KW-1133">Transmembrane helix</keyword>
<feature type="transmembrane region" description="Helical" evidence="5">
    <location>
        <begin position="129"/>
        <end position="147"/>
    </location>
</feature>